<keyword evidence="2" id="KW-1185">Reference proteome</keyword>
<gene>
    <name evidence="1" type="ORF">Patl1_27929</name>
</gene>
<accession>A0ACC1BEF9</accession>
<dbReference type="EMBL" id="CM047901">
    <property type="protein sequence ID" value="KAJ0097395.1"/>
    <property type="molecule type" value="Genomic_DNA"/>
</dbReference>
<protein>
    <submittedName>
        <fullName evidence="1">Uncharacterized protein</fullName>
    </submittedName>
</protein>
<comment type="caution">
    <text evidence="1">The sequence shown here is derived from an EMBL/GenBank/DDBJ whole genome shotgun (WGS) entry which is preliminary data.</text>
</comment>
<evidence type="ECO:0000313" key="2">
    <source>
        <dbReference type="Proteomes" id="UP001164250"/>
    </source>
</evidence>
<sequence>MPIEMPKGLPFSVDTFSATSKRKRHHFLTHAHKDHTSGISAHFQFPIYSTRLTKSLLLQHYPKLDEGLFVGIEVGKKLVVDDPDGEFTVSAFDANHCPGAVMFLFEGKFGTILHTGDCRLTPECLQSLPEKYIGKKGKAPSCPLDYVFLDCTFGKFSQKLPSKHSAIRQVISCIWKHPDASVVYLTCGLLGQEEILVAVSETFGSKIFVDKAANPECFQSLMLTVPEILSDDPSSRFQMFDGFPKLYERASAKLAEAHTNFQPEPLIIRPSAQWYACEEEYSETPSRRKLRYNEAVRDQFGVWHVCYSMHSSREELEWALQLLAPKWVISTTPSCRAMELDYVRKYCFGVRIASDDPLWKLLDISVEDSIKLDVSVQGTGRASVVQASTQKTAESELQPLNSSSSLKELLRLSPSGKRPPVTLFGRARYSLEDSNFSCEQEIESMKDGPLQITVTKAEEFATQAGNAAVNCENNFDDKKERALAAGQCELEKGVLSISFHSHIGSCEEKKKESRKDDHPQITVNKTEQQFSSREEYAKVNCDNKFGNNVDIDVTAMQRGKPVEKEFYKSSFCSSDGSSKSFNNSFRKLYRSMNVPVPRPLPSLVDLLNSNKRAKRRFEF</sequence>
<name>A0ACC1BEF9_9ROSI</name>
<evidence type="ECO:0000313" key="1">
    <source>
        <dbReference type="EMBL" id="KAJ0097395.1"/>
    </source>
</evidence>
<reference evidence="2" key="1">
    <citation type="journal article" date="2023" name="G3 (Bethesda)">
        <title>Genome assembly and association tests identify interacting loci associated with vigor, precocity, and sex in interspecific pistachio rootstocks.</title>
        <authorList>
            <person name="Palmer W."/>
            <person name="Jacygrad E."/>
            <person name="Sagayaradj S."/>
            <person name="Cavanaugh K."/>
            <person name="Han R."/>
            <person name="Bertier L."/>
            <person name="Beede B."/>
            <person name="Kafkas S."/>
            <person name="Golino D."/>
            <person name="Preece J."/>
            <person name="Michelmore R."/>
        </authorList>
    </citation>
    <scope>NUCLEOTIDE SEQUENCE [LARGE SCALE GENOMIC DNA]</scope>
</reference>
<proteinExistence type="predicted"/>
<dbReference type="Proteomes" id="UP001164250">
    <property type="component" value="Chromosome 5"/>
</dbReference>
<organism evidence="1 2">
    <name type="scientific">Pistacia atlantica</name>
    <dbReference type="NCBI Taxonomy" id="434234"/>
    <lineage>
        <taxon>Eukaryota</taxon>
        <taxon>Viridiplantae</taxon>
        <taxon>Streptophyta</taxon>
        <taxon>Embryophyta</taxon>
        <taxon>Tracheophyta</taxon>
        <taxon>Spermatophyta</taxon>
        <taxon>Magnoliopsida</taxon>
        <taxon>eudicotyledons</taxon>
        <taxon>Gunneridae</taxon>
        <taxon>Pentapetalae</taxon>
        <taxon>rosids</taxon>
        <taxon>malvids</taxon>
        <taxon>Sapindales</taxon>
        <taxon>Anacardiaceae</taxon>
        <taxon>Pistacia</taxon>
    </lineage>
</organism>